<dbReference type="EMBL" id="CARXXK010000001">
    <property type="protein sequence ID" value="CAI6345654.1"/>
    <property type="molecule type" value="Genomic_DNA"/>
</dbReference>
<evidence type="ECO:0000313" key="5">
    <source>
        <dbReference type="Proteomes" id="UP001160148"/>
    </source>
</evidence>
<dbReference type="PANTHER" id="PTHR37984">
    <property type="entry name" value="PROTEIN CBG26694"/>
    <property type="match status" value="1"/>
</dbReference>
<keyword evidence="5" id="KW-1185">Reference proteome</keyword>
<feature type="compositionally biased region" description="Basic residues" evidence="2">
    <location>
        <begin position="249"/>
        <end position="260"/>
    </location>
</feature>
<dbReference type="Proteomes" id="UP001160148">
    <property type="component" value="Unassembled WGS sequence"/>
</dbReference>
<protein>
    <recommendedName>
        <fullName evidence="3">Integrase catalytic domain-containing protein</fullName>
    </recommendedName>
</protein>
<evidence type="ECO:0000256" key="1">
    <source>
        <dbReference type="SAM" id="Coils"/>
    </source>
</evidence>
<comment type="caution">
    <text evidence="4">The sequence shown here is derived from an EMBL/GenBank/DDBJ whole genome shotgun (WGS) entry which is preliminary data.</text>
</comment>
<feature type="domain" description="Integrase catalytic" evidence="3">
    <location>
        <begin position="1"/>
        <end position="120"/>
    </location>
</feature>
<feature type="region of interest" description="Disordered" evidence="2">
    <location>
        <begin position="241"/>
        <end position="260"/>
    </location>
</feature>
<reference evidence="4 5" key="1">
    <citation type="submission" date="2023-01" db="EMBL/GenBank/DDBJ databases">
        <authorList>
            <person name="Whitehead M."/>
        </authorList>
    </citation>
    <scope>NUCLEOTIDE SEQUENCE [LARGE SCALE GENOMIC DNA]</scope>
</reference>
<dbReference type="InterPro" id="IPR050951">
    <property type="entry name" value="Retrovirus_Pol_polyprotein"/>
</dbReference>
<keyword evidence="1" id="KW-0175">Coiled coil</keyword>
<gene>
    <name evidence="4" type="ORF">MEUPH1_LOCUS2639</name>
</gene>
<organism evidence="4 5">
    <name type="scientific">Macrosiphum euphorbiae</name>
    <name type="common">potato aphid</name>
    <dbReference type="NCBI Taxonomy" id="13131"/>
    <lineage>
        <taxon>Eukaryota</taxon>
        <taxon>Metazoa</taxon>
        <taxon>Ecdysozoa</taxon>
        <taxon>Arthropoda</taxon>
        <taxon>Hexapoda</taxon>
        <taxon>Insecta</taxon>
        <taxon>Pterygota</taxon>
        <taxon>Neoptera</taxon>
        <taxon>Paraneoptera</taxon>
        <taxon>Hemiptera</taxon>
        <taxon>Sternorrhyncha</taxon>
        <taxon>Aphidomorpha</taxon>
        <taxon>Aphidoidea</taxon>
        <taxon>Aphididae</taxon>
        <taxon>Macrosiphini</taxon>
        <taxon>Macrosiphum</taxon>
    </lineage>
</organism>
<dbReference type="InterPro" id="IPR036397">
    <property type="entry name" value="RNaseH_sf"/>
</dbReference>
<evidence type="ECO:0000313" key="4">
    <source>
        <dbReference type="EMBL" id="CAI6345654.1"/>
    </source>
</evidence>
<dbReference type="SUPFAM" id="SSF53098">
    <property type="entry name" value="Ribonuclease H-like"/>
    <property type="match status" value="1"/>
</dbReference>
<dbReference type="PROSITE" id="PS50994">
    <property type="entry name" value="INTEGRASE"/>
    <property type="match status" value="1"/>
</dbReference>
<dbReference type="GO" id="GO:0015074">
    <property type="term" value="P:DNA integration"/>
    <property type="evidence" value="ECO:0007669"/>
    <property type="project" value="InterPro"/>
</dbReference>
<evidence type="ECO:0000256" key="2">
    <source>
        <dbReference type="SAM" id="MobiDB-lite"/>
    </source>
</evidence>
<dbReference type="InterPro" id="IPR001584">
    <property type="entry name" value="Integrase_cat-core"/>
</dbReference>
<dbReference type="PANTHER" id="PTHR37984:SF5">
    <property type="entry name" value="PROTEIN NYNRIN-LIKE"/>
    <property type="match status" value="1"/>
</dbReference>
<sequence length="260" mass="30580">MSKMNSGYLIEKLREIFGRFGLPNKIISDNGPQFRSSEFIEFCKQNGIVFYTSPPFHPATNGAAENAVKSLKRGIYKALKDKINKGVTVSTLINRYLFMYRNSPHWTTNECPAKLMFGRKLKTRLDFLRHSKIKKNTESYKNKTIRNEVFKEGDVVYARDFSNPNKKNWEKAVIEELEEFSKYDDYIKNYEKEFLEEVKEKEKEIKTQELEIKKASEKVDEKEKQNITDVNVNDKFSLPEVKQNNVRPVRNKKSPKRLDL</sequence>
<accession>A0AAV0VMX8</accession>
<feature type="coiled-coil region" evidence="1">
    <location>
        <begin position="191"/>
        <end position="225"/>
    </location>
</feature>
<dbReference type="AlphaFoldDB" id="A0AAV0VMX8"/>
<name>A0AAV0VMX8_9HEMI</name>
<dbReference type="InterPro" id="IPR012337">
    <property type="entry name" value="RNaseH-like_sf"/>
</dbReference>
<evidence type="ECO:0000259" key="3">
    <source>
        <dbReference type="PROSITE" id="PS50994"/>
    </source>
</evidence>
<dbReference type="GO" id="GO:0003676">
    <property type="term" value="F:nucleic acid binding"/>
    <property type="evidence" value="ECO:0007669"/>
    <property type="project" value="InterPro"/>
</dbReference>
<proteinExistence type="predicted"/>
<dbReference type="Gene3D" id="3.30.420.10">
    <property type="entry name" value="Ribonuclease H-like superfamily/Ribonuclease H"/>
    <property type="match status" value="1"/>
</dbReference>